<dbReference type="SUPFAM" id="SSF51182">
    <property type="entry name" value="RmlC-like cupins"/>
    <property type="match status" value="1"/>
</dbReference>
<keyword evidence="2" id="KW-0408">Iron</keyword>
<evidence type="ECO:0000313" key="6">
    <source>
        <dbReference type="EMBL" id="RAJ04003.1"/>
    </source>
</evidence>
<comment type="caution">
    <text evidence="6">The sequence shown here is derived from an EMBL/GenBank/DDBJ whole genome shotgun (WGS) entry which is preliminary data.</text>
</comment>
<evidence type="ECO:0000259" key="5">
    <source>
        <dbReference type="Pfam" id="PF17954"/>
    </source>
</evidence>
<dbReference type="PANTHER" id="PTHR43212">
    <property type="entry name" value="QUERCETIN 2,3-DIOXYGENASE"/>
    <property type="match status" value="1"/>
</dbReference>
<feature type="binding site" evidence="2">
    <location>
        <position position="79"/>
    </location>
    <ligand>
        <name>Fe cation</name>
        <dbReference type="ChEBI" id="CHEBI:24875"/>
    </ligand>
</feature>
<sequence>MLTCGYYVKFVLSKQYEKENIMKRTIHRANTRGHANHGWLVSSHTFSFAGYYNPERIHFGALRVLNDDHVAAGMGFGSHPHDNMEIISIPLEGALEHKDNTGRHKIINSNDVQIMSAGRGIVHSEYNASKTDPVKFLQIWVFPKVRDIQPRYDQKTFDPSQRENQLQKVVAPTESENTLFINQDAWFSLGKFDAGKATNYTMQHPGNGAYIFVLNGKVEVDGEVLEARDAIGIEDATSIDIKALENAEYLVMDVPMHLN</sequence>
<dbReference type="CDD" id="cd02910">
    <property type="entry name" value="cupin_Yhhw_N"/>
    <property type="match status" value="1"/>
</dbReference>
<dbReference type="InterPro" id="IPR003829">
    <property type="entry name" value="Pirin_N_dom"/>
</dbReference>
<dbReference type="PANTHER" id="PTHR43212:SF3">
    <property type="entry name" value="QUERCETIN 2,3-DIOXYGENASE"/>
    <property type="match status" value="1"/>
</dbReference>
<evidence type="ECO:0008006" key="8">
    <source>
        <dbReference type="Google" id="ProtNLM"/>
    </source>
</evidence>
<keyword evidence="7" id="KW-1185">Reference proteome</keyword>
<evidence type="ECO:0000313" key="7">
    <source>
        <dbReference type="Proteomes" id="UP000249547"/>
    </source>
</evidence>
<evidence type="ECO:0000256" key="1">
    <source>
        <dbReference type="ARBA" id="ARBA00008416"/>
    </source>
</evidence>
<protein>
    <recommendedName>
        <fullName evidence="8">Pirin family protein</fullName>
    </recommendedName>
</protein>
<dbReference type="InterPro" id="IPR011051">
    <property type="entry name" value="RmlC_Cupin_sf"/>
</dbReference>
<evidence type="ECO:0000259" key="4">
    <source>
        <dbReference type="Pfam" id="PF02678"/>
    </source>
</evidence>
<evidence type="ECO:0000256" key="3">
    <source>
        <dbReference type="RuleBase" id="RU003457"/>
    </source>
</evidence>
<dbReference type="Proteomes" id="UP000249547">
    <property type="component" value="Unassembled WGS sequence"/>
</dbReference>
<feature type="binding site" evidence="2">
    <location>
        <position position="81"/>
    </location>
    <ligand>
        <name>Fe cation</name>
        <dbReference type="ChEBI" id="CHEBI:24875"/>
    </ligand>
</feature>
<name>A0A327QKY9_9BACT</name>
<dbReference type="Gene3D" id="2.60.120.10">
    <property type="entry name" value="Jelly Rolls"/>
    <property type="match status" value="2"/>
</dbReference>
<evidence type="ECO:0000256" key="2">
    <source>
        <dbReference type="PIRSR" id="PIRSR006232-1"/>
    </source>
</evidence>
<proteinExistence type="inferred from homology"/>
<dbReference type="Pfam" id="PF17954">
    <property type="entry name" value="Pirin_C_2"/>
    <property type="match status" value="1"/>
</dbReference>
<organism evidence="6 7">
    <name type="scientific">Chitinophaga skermanii</name>
    <dbReference type="NCBI Taxonomy" id="331697"/>
    <lineage>
        <taxon>Bacteria</taxon>
        <taxon>Pseudomonadati</taxon>
        <taxon>Bacteroidota</taxon>
        <taxon>Chitinophagia</taxon>
        <taxon>Chitinophagales</taxon>
        <taxon>Chitinophagaceae</taxon>
        <taxon>Chitinophaga</taxon>
    </lineage>
</organism>
<feature type="binding site" evidence="2">
    <location>
        <position position="123"/>
    </location>
    <ligand>
        <name>Fe cation</name>
        <dbReference type="ChEBI" id="CHEBI:24875"/>
    </ligand>
</feature>
<dbReference type="PIRSF" id="PIRSF006232">
    <property type="entry name" value="Pirin"/>
    <property type="match status" value="1"/>
</dbReference>
<accession>A0A327QKY9</accession>
<reference evidence="6 7" key="1">
    <citation type="submission" date="2018-06" db="EMBL/GenBank/DDBJ databases">
        <title>Genomic Encyclopedia of Archaeal and Bacterial Type Strains, Phase II (KMG-II): from individual species to whole genera.</title>
        <authorList>
            <person name="Goeker M."/>
        </authorList>
    </citation>
    <scope>NUCLEOTIDE SEQUENCE [LARGE SCALE GENOMIC DNA]</scope>
    <source>
        <strain evidence="6 7">DSM 23857</strain>
    </source>
</reference>
<dbReference type="InterPro" id="IPR012093">
    <property type="entry name" value="Pirin"/>
</dbReference>
<dbReference type="AlphaFoldDB" id="A0A327QKY9"/>
<feature type="binding site" evidence="2">
    <location>
        <position position="125"/>
    </location>
    <ligand>
        <name>Fe cation</name>
        <dbReference type="ChEBI" id="CHEBI:24875"/>
    </ligand>
</feature>
<dbReference type="Pfam" id="PF02678">
    <property type="entry name" value="Pirin"/>
    <property type="match status" value="1"/>
</dbReference>
<dbReference type="InterPro" id="IPR014710">
    <property type="entry name" value="RmlC-like_jellyroll"/>
</dbReference>
<comment type="similarity">
    <text evidence="1 3">Belongs to the pirin family.</text>
</comment>
<feature type="domain" description="Pirin N-terminal" evidence="4">
    <location>
        <begin position="32"/>
        <end position="141"/>
    </location>
</feature>
<dbReference type="InterPro" id="IPR041602">
    <property type="entry name" value="Quercetinase_C"/>
</dbReference>
<dbReference type="EMBL" id="QLLL01000005">
    <property type="protein sequence ID" value="RAJ04003.1"/>
    <property type="molecule type" value="Genomic_DNA"/>
</dbReference>
<gene>
    <name evidence="6" type="ORF">LX64_02880</name>
</gene>
<dbReference type="GO" id="GO:0046872">
    <property type="term" value="F:metal ion binding"/>
    <property type="evidence" value="ECO:0007669"/>
    <property type="project" value="UniProtKB-KW"/>
</dbReference>
<keyword evidence="2" id="KW-0479">Metal-binding</keyword>
<feature type="domain" description="Quercetin 2,3-dioxygenase C-terminal cupin" evidence="5">
    <location>
        <begin position="169"/>
        <end position="254"/>
    </location>
</feature>
<comment type="cofactor">
    <cofactor evidence="2">
        <name>Fe cation</name>
        <dbReference type="ChEBI" id="CHEBI:24875"/>
    </cofactor>
    <text evidence="2">Binds 1 Fe cation per subunit.</text>
</comment>